<sequence>MHSPSLMAVSPTLETYALVNKPLALAYRSCKILGYDRRPADENDSCTSIEAELGRRCFWACWISTCIVMQPEPYIESAWKEAAMLPLPCLVSGSFNQMMDKDWNSLPVRNSSENLYPPTTPGLLIKIIGIWAKVQLHCKAYANRAHDGLNSLRQLSQLATSLFDEAAEMRTSANQVDQTTENQMMLFLHDSVYHQSQITLHSMIVPLFSGIPADEKIDPETRRRAAQTVIYHADQFKCLLDPYLYDQQDVSRMPPLVGYGAFVVVIELPFNTSTKDSRLVTVQAILRLLDTIKAYWEALKYPAEVLRSALEAAHSALSKPPRLIDSGNHELLRYPNDNHQSSPIEILNTTMDLANGHVHSPIPDTNANDYAENTRPSNISHESNELDALPGDFSTSQMDEVLDFECVATFWEVHLSISSTLKLTINMAAQYRDIQTVDSESYPYIFEQNVSVPLGNGGVIRCNIYKPKVAAGDMRFPVIITYGPYGKDVPYKDFHPKSFSEIHPTHQTGHSAWETPTPQFWTSHGYIVIRADEIGIGQSPGVLNVTSADSIDGFRDLIEWAAEQDWSSGKVGLLGVSYYAAAQWHVASLRPKGLAAIVPWEGFSDLYRESLRHGGILSNKFLSFWYSRQVATNQYGLPGRKARNWGPDTVEGDLSPEELDANRHKAVYHERRFRDDKDLACVNFNIEDVTVPLLSVANLGGNSLHLRGNVLGYLWAGSKFKYLRFIVGRHDLPFYYPEEVQVQKSFLDAWLKGDDREGWTKKGAISPVDLVLRKGNVGYNDPLAEKRFLRRKENEWPIARTQYTRFHLTPESTLQQDQPKAQLPSKKTYNALGKGEPTDILTFTSAPFESETEITGHIVAHLNVSCSRDCWGNSPSDLDLFLSLRLLSPSGDEILYTGSLGEPVPLTKGWLRVSLRKVNTQHPHHRSWLPYREFCSTDVQPVIPNDVYPVDVEIWPTNVVIEPGCRLVLEVSSGDTQGAGLWCHDDPIDRSEYVFKGQNHVHFGNHYVNYVELPVIPAN</sequence>
<dbReference type="Gene3D" id="1.10.3020.20">
    <property type="match status" value="1"/>
</dbReference>
<dbReference type="InterPro" id="IPR005674">
    <property type="entry name" value="CocE/Ser_esterase"/>
</dbReference>
<feature type="domain" description="Xaa-Pro dipeptidyl-peptidase C-terminal" evidence="3">
    <location>
        <begin position="744"/>
        <end position="1012"/>
    </location>
</feature>
<dbReference type="AlphaFoldDB" id="A0A8H5EEU3"/>
<dbReference type="SUPFAM" id="SSF49785">
    <property type="entry name" value="Galactose-binding domain-like"/>
    <property type="match status" value="1"/>
</dbReference>
<gene>
    <name evidence="4" type="ORF">FOXYS1_13413</name>
</gene>
<keyword evidence="1" id="KW-0378">Hydrolase</keyword>
<evidence type="ECO:0000256" key="2">
    <source>
        <dbReference type="SAM" id="MobiDB-lite"/>
    </source>
</evidence>
<dbReference type="Gene3D" id="2.60.120.260">
    <property type="entry name" value="Galactose-binding domain-like"/>
    <property type="match status" value="1"/>
</dbReference>
<organism evidence="4 5">
    <name type="scientific">Fusarium oxysporum</name>
    <name type="common">Fusarium vascular wilt</name>
    <dbReference type="NCBI Taxonomy" id="5507"/>
    <lineage>
        <taxon>Eukaryota</taxon>
        <taxon>Fungi</taxon>
        <taxon>Dikarya</taxon>
        <taxon>Ascomycota</taxon>
        <taxon>Pezizomycotina</taxon>
        <taxon>Sordariomycetes</taxon>
        <taxon>Hypocreomycetidae</taxon>
        <taxon>Hypocreales</taxon>
        <taxon>Nectriaceae</taxon>
        <taxon>Fusarium</taxon>
        <taxon>Fusarium oxysporum species complex</taxon>
    </lineage>
</organism>
<dbReference type="PANTHER" id="PTHR43056">
    <property type="entry name" value="PEPTIDASE S9 PROLYL OLIGOPEPTIDASE"/>
    <property type="match status" value="1"/>
</dbReference>
<reference evidence="4" key="1">
    <citation type="submission" date="2020-02" db="EMBL/GenBank/DDBJ databases">
        <title>Identification and distribution of gene clusters putatively required for synthesis of sphingolipid metabolism inhibitors in phylogenetically diverse species of the filamentous fungus Fusarium.</title>
        <authorList>
            <person name="Kim H.-S."/>
            <person name="Busman M."/>
            <person name="Brown D.W."/>
            <person name="Divon H."/>
            <person name="Uhlig S."/>
            <person name="Proctor R.H."/>
        </authorList>
    </citation>
    <scope>NUCLEOTIDE SEQUENCE [LARGE SCALE GENOMIC DNA]</scope>
    <source>
        <strain evidence="4">NRRL 39464</strain>
    </source>
</reference>
<dbReference type="NCBIfam" id="TIGR00976">
    <property type="entry name" value="CocE_NonD"/>
    <property type="match status" value="1"/>
</dbReference>
<dbReference type="InterPro" id="IPR000383">
    <property type="entry name" value="Xaa-Pro-like_dom"/>
</dbReference>
<dbReference type="InterPro" id="IPR013736">
    <property type="entry name" value="Xaa-Pro_dipept_C"/>
</dbReference>
<name>A0A8H5EEU3_FUSOX</name>
<dbReference type="InterPro" id="IPR029058">
    <property type="entry name" value="AB_hydrolase_fold"/>
</dbReference>
<accession>A0A8H5EEU3</accession>
<evidence type="ECO:0000313" key="5">
    <source>
        <dbReference type="Proteomes" id="UP000558688"/>
    </source>
</evidence>
<feature type="region of interest" description="Disordered" evidence="2">
    <location>
        <begin position="357"/>
        <end position="389"/>
    </location>
</feature>
<dbReference type="GO" id="GO:0008239">
    <property type="term" value="F:dipeptidyl-peptidase activity"/>
    <property type="evidence" value="ECO:0007669"/>
    <property type="project" value="InterPro"/>
</dbReference>
<dbReference type="InterPro" id="IPR050585">
    <property type="entry name" value="Xaa-Pro_dipeptidyl-ppase/CocE"/>
</dbReference>
<evidence type="ECO:0000256" key="1">
    <source>
        <dbReference type="ARBA" id="ARBA00022801"/>
    </source>
</evidence>
<dbReference type="EMBL" id="JAAFOW010002799">
    <property type="protein sequence ID" value="KAF5256131.1"/>
    <property type="molecule type" value="Genomic_DNA"/>
</dbReference>
<dbReference type="Proteomes" id="UP000558688">
    <property type="component" value="Unassembled WGS sequence"/>
</dbReference>
<comment type="caution">
    <text evidence="4">The sequence shown here is derived from an EMBL/GenBank/DDBJ whole genome shotgun (WGS) entry which is preliminary data.</text>
</comment>
<proteinExistence type="predicted"/>
<dbReference type="InterPro" id="IPR008979">
    <property type="entry name" value="Galactose-bd-like_sf"/>
</dbReference>
<dbReference type="CDD" id="cd12148">
    <property type="entry name" value="fungal_TF_MHR"/>
    <property type="match status" value="1"/>
</dbReference>
<dbReference type="Pfam" id="PF02129">
    <property type="entry name" value="Peptidase_S15"/>
    <property type="match status" value="1"/>
</dbReference>
<dbReference type="Gene3D" id="3.40.50.1820">
    <property type="entry name" value="alpha/beta hydrolase"/>
    <property type="match status" value="1"/>
</dbReference>
<dbReference type="SUPFAM" id="SSF53474">
    <property type="entry name" value="alpha/beta-Hydrolases"/>
    <property type="match status" value="1"/>
</dbReference>
<evidence type="ECO:0000313" key="4">
    <source>
        <dbReference type="EMBL" id="KAF5256131.1"/>
    </source>
</evidence>
<dbReference type="SMART" id="SM00939">
    <property type="entry name" value="PepX_C"/>
    <property type="match status" value="1"/>
</dbReference>
<protein>
    <recommendedName>
        <fullName evidence="3">Xaa-Pro dipeptidyl-peptidase C-terminal domain-containing protein</fullName>
    </recommendedName>
</protein>
<evidence type="ECO:0000259" key="3">
    <source>
        <dbReference type="SMART" id="SM00939"/>
    </source>
</evidence>
<dbReference type="Pfam" id="PF08530">
    <property type="entry name" value="PepX_C"/>
    <property type="match status" value="1"/>
</dbReference>
<dbReference type="PANTHER" id="PTHR43056:SF10">
    <property type="entry name" value="COCE_NOND FAMILY, PUTATIVE (AFU_ORTHOLOGUE AFUA_7G00600)-RELATED"/>
    <property type="match status" value="1"/>
</dbReference>